<feature type="region of interest" description="Disordered" evidence="1">
    <location>
        <begin position="34"/>
        <end position="64"/>
    </location>
</feature>
<reference evidence="3" key="1">
    <citation type="journal article" date="2019" name="Int. J. Syst. Evol. Microbiol.">
        <title>The Global Catalogue of Microorganisms (GCM) 10K type strain sequencing project: providing services to taxonomists for standard genome sequencing and annotation.</title>
        <authorList>
            <consortium name="The Broad Institute Genomics Platform"/>
            <consortium name="The Broad Institute Genome Sequencing Center for Infectious Disease"/>
            <person name="Wu L."/>
            <person name="Ma J."/>
        </authorList>
    </citation>
    <scope>NUCLEOTIDE SEQUENCE [LARGE SCALE GENOMIC DNA]</scope>
    <source>
        <strain evidence="3">DT43</strain>
    </source>
</reference>
<feature type="compositionally biased region" description="Low complexity" evidence="1">
    <location>
        <begin position="42"/>
        <end position="60"/>
    </location>
</feature>
<keyword evidence="3" id="KW-1185">Reference proteome</keyword>
<evidence type="ECO:0000313" key="3">
    <source>
        <dbReference type="Proteomes" id="UP001596012"/>
    </source>
</evidence>
<dbReference type="Proteomes" id="UP001596012">
    <property type="component" value="Unassembled WGS sequence"/>
</dbReference>
<dbReference type="RefSeq" id="WP_386352672.1">
    <property type="nucleotide sequence ID" value="NZ_JBHSFG010000087.1"/>
</dbReference>
<name>A0ABV8Z123_9ACTN</name>
<gene>
    <name evidence="2" type="ORF">ACFPH6_42170</name>
</gene>
<protein>
    <submittedName>
        <fullName evidence="2">Uncharacterized protein</fullName>
    </submittedName>
</protein>
<proteinExistence type="predicted"/>
<evidence type="ECO:0000313" key="2">
    <source>
        <dbReference type="EMBL" id="MFC4471027.1"/>
    </source>
</evidence>
<sequence>MPTISFDELDSLTGEMLPERSVLSTVVPVGNLGGHGGGDGVGSASSGSSSSAVAEGGDAAPRGALSTSACQSVNNLGSPGLVSGGTPLGGALYPNSSLTCIPASTAVF</sequence>
<evidence type="ECO:0000256" key="1">
    <source>
        <dbReference type="SAM" id="MobiDB-lite"/>
    </source>
</evidence>
<dbReference type="EMBL" id="JBHSFG010000087">
    <property type="protein sequence ID" value="MFC4471027.1"/>
    <property type="molecule type" value="Genomic_DNA"/>
</dbReference>
<comment type="caution">
    <text evidence="2">The sequence shown here is derived from an EMBL/GenBank/DDBJ whole genome shotgun (WGS) entry which is preliminary data.</text>
</comment>
<accession>A0ABV8Z123</accession>
<organism evidence="2 3">
    <name type="scientific">Streptomyces xiangluensis</name>
    <dbReference type="NCBI Taxonomy" id="2665720"/>
    <lineage>
        <taxon>Bacteria</taxon>
        <taxon>Bacillati</taxon>
        <taxon>Actinomycetota</taxon>
        <taxon>Actinomycetes</taxon>
        <taxon>Kitasatosporales</taxon>
        <taxon>Streptomycetaceae</taxon>
        <taxon>Streptomyces</taxon>
    </lineage>
</organism>